<protein>
    <submittedName>
        <fullName evidence="1">Uncharacterized protein</fullName>
    </submittedName>
</protein>
<comment type="caution">
    <text evidence="1">The sequence shown here is derived from an EMBL/GenBank/DDBJ whole genome shotgun (WGS) entry which is preliminary data.</text>
</comment>
<dbReference type="Proteomes" id="UP000593560">
    <property type="component" value="Unassembled WGS sequence"/>
</dbReference>
<dbReference type="OrthoDB" id="10497878at2759"/>
<dbReference type="EMBL" id="JABFAD010000003">
    <property type="protein sequence ID" value="MBA0794809.1"/>
    <property type="molecule type" value="Genomic_DNA"/>
</dbReference>
<sequence length="207" mass="24221">MKKFSRKGMNPDVGKSINYIKKIHMKDDNYHPKKNDEEFCDFSNSDEYLINYTTFTATTPIHVPIDYETDKDLDHDVEPYDSIKDVYYEMIKKIKMVCQINDLLGEEIINLKRENARLEKVVQESDVAKKTSFLNGTRKLQHKQIWFDIPIWGAYDGLLKAWQLGAARIVLERLPGAAVHNALAREIQSLLRREWTMKISHVCWEGN</sequence>
<evidence type="ECO:0000313" key="1">
    <source>
        <dbReference type="EMBL" id="MBA0794809.1"/>
    </source>
</evidence>
<accession>A0A7J9GB60</accession>
<organism evidence="1 2">
    <name type="scientific">Gossypium harknessii</name>
    <dbReference type="NCBI Taxonomy" id="34285"/>
    <lineage>
        <taxon>Eukaryota</taxon>
        <taxon>Viridiplantae</taxon>
        <taxon>Streptophyta</taxon>
        <taxon>Embryophyta</taxon>
        <taxon>Tracheophyta</taxon>
        <taxon>Spermatophyta</taxon>
        <taxon>Magnoliopsida</taxon>
        <taxon>eudicotyledons</taxon>
        <taxon>Gunneridae</taxon>
        <taxon>Pentapetalae</taxon>
        <taxon>rosids</taxon>
        <taxon>malvids</taxon>
        <taxon>Malvales</taxon>
        <taxon>Malvaceae</taxon>
        <taxon>Malvoideae</taxon>
        <taxon>Gossypium</taxon>
    </lineage>
</organism>
<name>A0A7J9GB60_9ROSI</name>
<keyword evidence="2" id="KW-1185">Reference proteome</keyword>
<proteinExistence type="predicted"/>
<dbReference type="AlphaFoldDB" id="A0A7J9GB60"/>
<evidence type="ECO:0000313" key="2">
    <source>
        <dbReference type="Proteomes" id="UP000593560"/>
    </source>
</evidence>
<gene>
    <name evidence="1" type="ORF">Gohar_019101</name>
</gene>
<reference evidence="1 2" key="1">
    <citation type="journal article" date="2019" name="Genome Biol. Evol.">
        <title>Insights into the evolution of the New World diploid cottons (Gossypium, subgenus Houzingenia) based on genome sequencing.</title>
        <authorList>
            <person name="Grover C.E."/>
            <person name="Arick M.A. 2nd"/>
            <person name="Thrash A."/>
            <person name="Conover J.L."/>
            <person name="Sanders W.S."/>
            <person name="Peterson D.G."/>
            <person name="Frelichowski J.E."/>
            <person name="Scheffler J.A."/>
            <person name="Scheffler B.E."/>
            <person name="Wendel J.F."/>
        </authorList>
    </citation>
    <scope>NUCLEOTIDE SEQUENCE [LARGE SCALE GENOMIC DNA]</scope>
    <source>
        <strain evidence="1">0</strain>
        <tissue evidence="1">Leaf</tissue>
    </source>
</reference>